<evidence type="ECO:0000256" key="8">
    <source>
        <dbReference type="ARBA" id="ARBA00023163"/>
    </source>
</evidence>
<dbReference type="PANTHER" id="PTHR46481">
    <property type="entry name" value="ZINC FINGER BED DOMAIN-CONTAINING PROTEIN 4"/>
    <property type="match status" value="1"/>
</dbReference>
<dbReference type="InterPro" id="IPR052035">
    <property type="entry name" value="ZnF_BED_domain_contain"/>
</dbReference>
<dbReference type="AlphaFoldDB" id="A0A5B6YZU5"/>
<keyword evidence="9" id="KW-0539">Nucleus</keyword>
<feature type="compositionally biased region" description="Polar residues" evidence="10">
    <location>
        <begin position="1"/>
        <end position="13"/>
    </location>
</feature>
<keyword evidence="6" id="KW-0805">Transcription regulation</keyword>
<evidence type="ECO:0000256" key="9">
    <source>
        <dbReference type="ARBA" id="ARBA00023242"/>
    </source>
</evidence>
<dbReference type="PANTHER" id="PTHR46481:SF11">
    <property type="entry name" value="ZINC FINGER BED DOMAIN-CONTAINING PROTEIN RICESLEEPER 2-LIKE"/>
    <property type="match status" value="1"/>
</dbReference>
<name>A0A5B6YZU5_DAVIN</name>
<dbReference type="InterPro" id="IPR003656">
    <property type="entry name" value="Znf_BED"/>
</dbReference>
<dbReference type="Pfam" id="PF05699">
    <property type="entry name" value="Dimer_Tnp_hAT"/>
    <property type="match status" value="1"/>
</dbReference>
<proteinExistence type="predicted"/>
<dbReference type="InterPro" id="IPR036236">
    <property type="entry name" value="Znf_C2H2_sf"/>
</dbReference>
<evidence type="ECO:0000259" key="13">
    <source>
        <dbReference type="Pfam" id="PF14372"/>
    </source>
</evidence>
<evidence type="ECO:0000256" key="5">
    <source>
        <dbReference type="ARBA" id="ARBA00022833"/>
    </source>
</evidence>
<evidence type="ECO:0000259" key="12">
    <source>
        <dbReference type="Pfam" id="PF05699"/>
    </source>
</evidence>
<dbReference type="Pfam" id="PF14372">
    <property type="entry name" value="hAT-like_RNase-H"/>
    <property type="match status" value="1"/>
</dbReference>
<evidence type="ECO:0008006" key="15">
    <source>
        <dbReference type="Google" id="ProtNLM"/>
    </source>
</evidence>
<dbReference type="GO" id="GO:0005634">
    <property type="term" value="C:nucleus"/>
    <property type="evidence" value="ECO:0007669"/>
    <property type="project" value="UniProtKB-SubCell"/>
</dbReference>
<evidence type="ECO:0000256" key="4">
    <source>
        <dbReference type="ARBA" id="ARBA00022771"/>
    </source>
</evidence>
<dbReference type="SMART" id="SM00614">
    <property type="entry name" value="ZnF_BED"/>
    <property type="match status" value="1"/>
</dbReference>
<dbReference type="InterPro" id="IPR025525">
    <property type="entry name" value="hAT-like_transposase_RNase-H"/>
</dbReference>
<evidence type="ECO:0000259" key="11">
    <source>
        <dbReference type="Pfam" id="PF02892"/>
    </source>
</evidence>
<feature type="compositionally biased region" description="Low complexity" evidence="10">
    <location>
        <begin position="14"/>
        <end position="30"/>
    </location>
</feature>
<comment type="subunit">
    <text evidence="2">Homodimer.</text>
</comment>
<evidence type="ECO:0000256" key="1">
    <source>
        <dbReference type="ARBA" id="ARBA00004123"/>
    </source>
</evidence>
<evidence type="ECO:0000313" key="14">
    <source>
        <dbReference type="EMBL" id="MPA37118.1"/>
    </source>
</evidence>
<keyword evidence="8" id="KW-0804">Transcription</keyword>
<organism evidence="14">
    <name type="scientific">Davidia involucrata</name>
    <name type="common">Dove tree</name>
    <dbReference type="NCBI Taxonomy" id="16924"/>
    <lineage>
        <taxon>Eukaryota</taxon>
        <taxon>Viridiplantae</taxon>
        <taxon>Streptophyta</taxon>
        <taxon>Embryophyta</taxon>
        <taxon>Tracheophyta</taxon>
        <taxon>Spermatophyta</taxon>
        <taxon>Magnoliopsida</taxon>
        <taxon>eudicotyledons</taxon>
        <taxon>Gunneridae</taxon>
        <taxon>Pentapetalae</taxon>
        <taxon>asterids</taxon>
        <taxon>Cornales</taxon>
        <taxon>Nyssaceae</taxon>
        <taxon>Davidia</taxon>
    </lineage>
</organism>
<feature type="domain" description="HAT C-terminal dimerisation" evidence="12">
    <location>
        <begin position="562"/>
        <end position="644"/>
    </location>
</feature>
<reference evidence="14" key="1">
    <citation type="submission" date="2019-08" db="EMBL/GenBank/DDBJ databases">
        <title>Reference gene set and small RNA set construction with multiple tissues from Davidia involucrata Baill.</title>
        <authorList>
            <person name="Yang H."/>
            <person name="Zhou C."/>
            <person name="Li G."/>
            <person name="Wang J."/>
            <person name="Gao P."/>
            <person name="Wang M."/>
            <person name="Wang R."/>
            <person name="Zhao Y."/>
        </authorList>
    </citation>
    <scope>NUCLEOTIDE SEQUENCE</scope>
    <source>
        <tissue evidence="14">Mixed with DoveR01_LX</tissue>
    </source>
</reference>
<keyword evidence="5" id="KW-0862">Zinc</keyword>
<gene>
    <name evidence="14" type="ORF">Din_006559</name>
</gene>
<feature type="region of interest" description="Disordered" evidence="10">
    <location>
        <begin position="1"/>
        <end position="34"/>
    </location>
</feature>
<dbReference type="GO" id="GO:0003677">
    <property type="term" value="F:DNA binding"/>
    <property type="evidence" value="ECO:0007669"/>
    <property type="project" value="UniProtKB-KW"/>
</dbReference>
<evidence type="ECO:0000256" key="3">
    <source>
        <dbReference type="ARBA" id="ARBA00022723"/>
    </source>
</evidence>
<evidence type="ECO:0000256" key="2">
    <source>
        <dbReference type="ARBA" id="ARBA00011738"/>
    </source>
</evidence>
<dbReference type="InterPro" id="IPR008906">
    <property type="entry name" value="HATC_C_dom"/>
</dbReference>
<keyword evidence="3" id="KW-0479">Metal-binding</keyword>
<feature type="domain" description="BED-type" evidence="11">
    <location>
        <begin position="39"/>
        <end position="83"/>
    </location>
</feature>
<dbReference type="EMBL" id="GHES01006559">
    <property type="protein sequence ID" value="MPA37118.1"/>
    <property type="molecule type" value="Transcribed_RNA"/>
</dbReference>
<dbReference type="GO" id="GO:0008270">
    <property type="term" value="F:zinc ion binding"/>
    <property type="evidence" value="ECO:0007669"/>
    <property type="project" value="UniProtKB-KW"/>
</dbReference>
<dbReference type="SUPFAM" id="SSF53098">
    <property type="entry name" value="Ribonuclease H-like"/>
    <property type="match status" value="1"/>
</dbReference>
<evidence type="ECO:0000256" key="7">
    <source>
        <dbReference type="ARBA" id="ARBA00023125"/>
    </source>
</evidence>
<keyword evidence="7" id="KW-0238">DNA-binding</keyword>
<dbReference type="Pfam" id="PF02892">
    <property type="entry name" value="zf-BED"/>
    <property type="match status" value="1"/>
</dbReference>
<comment type="subcellular location">
    <subcellularLocation>
        <location evidence="1">Nucleus</location>
    </subcellularLocation>
</comment>
<feature type="domain" description="hAT-like transposase RNase-H fold" evidence="13">
    <location>
        <begin position="414"/>
        <end position="510"/>
    </location>
</feature>
<keyword evidence="4" id="KW-0863">Zinc-finger</keyword>
<sequence>MSEQGESQARFTQPSTPASFSPPSSASTEVSPKKRKLTSDVWNDFKKIKTDGQDYAVCNICNLKLKATSENGTKTLYEHLGRCKKQRSMDARQQHFQANQRRNDGQVEYRTLVFDQEASCHELASMIILHDYPLSIVNHIGFQRFLSSLQPMFKMVSQKTIKSNILKIYDSEKGKTSELLEKLESRVAITFEIWTSNQTKKGFMAVTAHFIDEAWILQSRILRFVYVPAPHNEEVLSNFLIDCLFDLNIDRKLSAITMDYCTTNDAIIDCLLDKLDTNSLLLEGRVLHMRCCAHFLNLIVKDGLEVIGDGIERIRDSILFWTATPDRIENFEEAVQQLKISYTKKLCLDCKTRWESTYDMLQTAIMYKDVFLQLKQHERLYTRLPTEKDWDLATEICGRLKLFYNLTELYPRTLYPTANCYFPKVCEIRLALSQWLQSPIEIIRMMASKMMEKYEKYWDVCHVVMGIAVVLDPQYKMKLVEYYFSIIYGDGARAEIEKVRQHCYDVLHEYQSKLRLNETSNCGASSSSSSCYSGATNSKEHDLFSKFDLFVKMSSSNIVKSELDYYLEENVLPRTLDFDVLGWWKTNGVKFPTLQRIARDIFAIPVSSVASKSTFSNGGRLVSPHRSRLQPVTLEALMCAQSWLWNEINATCSTSYQCCASRVCDEDDDCDDVLEAR</sequence>
<accession>A0A5B6YZU5</accession>
<protein>
    <recommendedName>
        <fullName evidence="15">BED-type domain-containing protein</fullName>
    </recommendedName>
</protein>
<evidence type="ECO:0000256" key="10">
    <source>
        <dbReference type="SAM" id="MobiDB-lite"/>
    </source>
</evidence>
<dbReference type="GO" id="GO:0046983">
    <property type="term" value="F:protein dimerization activity"/>
    <property type="evidence" value="ECO:0007669"/>
    <property type="project" value="InterPro"/>
</dbReference>
<dbReference type="InterPro" id="IPR012337">
    <property type="entry name" value="RNaseH-like_sf"/>
</dbReference>
<evidence type="ECO:0000256" key="6">
    <source>
        <dbReference type="ARBA" id="ARBA00023015"/>
    </source>
</evidence>
<dbReference type="SUPFAM" id="SSF57667">
    <property type="entry name" value="beta-beta-alpha zinc fingers"/>
    <property type="match status" value="1"/>
</dbReference>